<dbReference type="Proteomes" id="UP000242372">
    <property type="component" value="Segment"/>
</dbReference>
<dbReference type="KEGG" id="vg:55607826"/>
<dbReference type="GeneID" id="55607826"/>
<evidence type="ECO:0000313" key="2">
    <source>
        <dbReference type="Proteomes" id="UP000242372"/>
    </source>
</evidence>
<dbReference type="RefSeq" id="YP_009837633.1">
    <property type="nucleotide sequence ID" value="NC_048702.1"/>
</dbReference>
<sequence length="72" mass="8062">MQCKCGGNAHRAVEQFTNQKTAQEASGRPVKRLPVTVVKDRCGDCGREDTQLWYTPDSKPVARGILQLFNKQ</sequence>
<dbReference type="EMBL" id="MG973030">
    <property type="protein sequence ID" value="AVO22877.1"/>
    <property type="molecule type" value="Genomic_DNA"/>
</dbReference>
<name>A0A2P1JU66_9CAUD</name>
<evidence type="ECO:0000313" key="1">
    <source>
        <dbReference type="EMBL" id="AVO22877.1"/>
    </source>
</evidence>
<keyword evidence="2" id="KW-1185">Reference proteome</keyword>
<organism evidence="1 2">
    <name type="scientific">Erwinia phage vB_EamM-Bue1</name>
    <dbReference type="NCBI Taxonomy" id="2099338"/>
    <lineage>
        <taxon>Viruses</taxon>
        <taxon>Duplodnaviria</taxon>
        <taxon>Heunggongvirae</taxon>
        <taxon>Uroviricota</taxon>
        <taxon>Caudoviricetes</taxon>
        <taxon>Pantevenvirales</taxon>
        <taxon>Ackermannviridae</taxon>
        <taxon>Nezavisimistyvirus</taxon>
        <taxon>Nezavisimistyvirus bue1</taxon>
    </lineage>
</organism>
<reference evidence="1 2" key="1">
    <citation type="submission" date="2018-02" db="EMBL/GenBank/DDBJ databases">
        <title>Complete Genome Sequences of Erwinia amylovora Phages vB_EamP-S2 and vB_EamM-Bue1.</title>
        <authorList>
            <person name="Knecht L.E."/>
        </authorList>
    </citation>
    <scope>NUCLEOTIDE SEQUENCE [LARGE SCALE GENOMIC DNA]</scope>
</reference>
<proteinExistence type="predicted"/>
<protein>
    <submittedName>
        <fullName evidence="1">Uncharacterized protein</fullName>
    </submittedName>
</protein>
<accession>A0A2P1JU66</accession>